<sequence length="834" mass="91030">MMNAGQPGGFSSRLTAPERLLALARHDLPSRTADPALDTLVALAARALQVPVVAVNIVDAQRQVTLAVSSGDAGHVSVRHSFCARVVERGSLSVAADTRVHPDFCDLPLARSGAVVAYAAVPLRTLDGQVLGTLCAVDRRPRTFSPSELQDLEAFAHLAESLLSQRLALKTVRHEREQLRALIEAIPLATYAVDDAGAVCVWNRAAEHLYGHLAAQVLGQAPPELQVDGPPPAPVPQGGQLQGVGEARRVTRQGRIMDVRYHRATLRDVDGRVTLTVDTAADVTDRKHAQAQLEQQARVLEDMSEAVISCDEHFRLRTWNPAAARLYGWQREELEGRDLRELIPTDFRMPDEGAFLKSVEERGYWEGQVVQTHRSGRQLDVRCRMTIARHPDGRPAGLITVNDNITERVAAQAQLEHLAYTDATTGLANRPALLRFLHQEAQEPHCGVLFIDLDEFKRVNDLYGHAVGDRVLVRMAGRLRRAAPDAFIARYSGDEFVLVTRDAGALLVLAGHVLSALERPVRVQGAPEVRLTASVGVAWSDAHVEPEELLRRADVAMYSGKAAGKHRVAVYDERSDEARHDRARLADELRAGLARGEVTVAWQPRVRLADGRVMAVEALARWRHPERGTVSPGVFIPVAEESGVIHPLGQAVLRQACRQGQRWAAAGTPVTVAVNVSAMELAREHFLQDVQDALRAEGLAPDLLEIEVTESAAMRDVRANAERLRALRDLGVSVAIDDFGTGYSSLSYLRQLPASVVKVDQSFVRDLTEDLTATEASIVRAVVTLAHGVGMRVVAEGVETETQRRALIALGCQEAQGYLFARPQDAASVGDLLQ</sequence>
<dbReference type="Gene3D" id="3.30.450.20">
    <property type="entry name" value="PAS domain"/>
    <property type="match status" value="2"/>
</dbReference>
<organism evidence="5">
    <name type="scientific">Deinococcus sonorensis KR-87</name>
    <dbReference type="NCBI Taxonomy" id="694439"/>
    <lineage>
        <taxon>Bacteria</taxon>
        <taxon>Thermotogati</taxon>
        <taxon>Deinococcota</taxon>
        <taxon>Deinococci</taxon>
        <taxon>Deinococcales</taxon>
        <taxon>Deinococcaceae</taxon>
        <taxon>Deinococcus</taxon>
    </lineage>
</organism>
<dbReference type="Pfam" id="PF00563">
    <property type="entry name" value="EAL"/>
    <property type="match status" value="1"/>
</dbReference>
<geneLocation type="plasmid" evidence="5">
    <name>pDson03</name>
</geneLocation>
<dbReference type="SMART" id="SM00065">
    <property type="entry name" value="GAF"/>
    <property type="match status" value="1"/>
</dbReference>
<dbReference type="PROSITE" id="PS50883">
    <property type="entry name" value="EAL"/>
    <property type="match status" value="1"/>
</dbReference>
<dbReference type="InterPro" id="IPR003018">
    <property type="entry name" value="GAF"/>
</dbReference>
<accession>A0AAU7U7C7</accession>
<feature type="domain" description="EAL" evidence="3">
    <location>
        <begin position="582"/>
        <end position="834"/>
    </location>
</feature>
<dbReference type="SMART" id="SM00086">
    <property type="entry name" value="PAC"/>
    <property type="match status" value="2"/>
</dbReference>
<dbReference type="AlphaFoldDB" id="A0AAU7U7C7"/>
<dbReference type="NCBIfam" id="TIGR00229">
    <property type="entry name" value="sensory_box"/>
    <property type="match status" value="2"/>
</dbReference>
<evidence type="ECO:0000313" key="5">
    <source>
        <dbReference type="EMBL" id="XBV84208.1"/>
    </source>
</evidence>
<gene>
    <name evidence="5" type="ORF">ABOD76_03900</name>
</gene>
<feature type="domain" description="PAS" evidence="1">
    <location>
        <begin position="175"/>
        <end position="220"/>
    </location>
</feature>
<dbReference type="InterPro" id="IPR000014">
    <property type="entry name" value="PAS"/>
</dbReference>
<dbReference type="SMART" id="SM00091">
    <property type="entry name" value="PAS"/>
    <property type="match status" value="2"/>
</dbReference>
<dbReference type="InterPro" id="IPR035919">
    <property type="entry name" value="EAL_sf"/>
</dbReference>
<dbReference type="CDD" id="cd01948">
    <property type="entry name" value="EAL"/>
    <property type="match status" value="1"/>
</dbReference>
<evidence type="ECO:0000259" key="1">
    <source>
        <dbReference type="PROSITE" id="PS50112"/>
    </source>
</evidence>
<dbReference type="SUPFAM" id="SSF55781">
    <property type="entry name" value="GAF domain-like"/>
    <property type="match status" value="1"/>
</dbReference>
<dbReference type="SMART" id="SM00267">
    <property type="entry name" value="GGDEF"/>
    <property type="match status" value="1"/>
</dbReference>
<dbReference type="SUPFAM" id="SSF55073">
    <property type="entry name" value="Nucleotide cyclase"/>
    <property type="match status" value="1"/>
</dbReference>
<dbReference type="PROSITE" id="PS50887">
    <property type="entry name" value="GGDEF"/>
    <property type="match status" value="1"/>
</dbReference>
<dbReference type="PROSITE" id="PS50112">
    <property type="entry name" value="PAS"/>
    <property type="match status" value="2"/>
</dbReference>
<dbReference type="CDD" id="cd00130">
    <property type="entry name" value="PAS"/>
    <property type="match status" value="1"/>
</dbReference>
<dbReference type="PROSITE" id="PS50113">
    <property type="entry name" value="PAC"/>
    <property type="match status" value="2"/>
</dbReference>
<dbReference type="InterPro" id="IPR000700">
    <property type="entry name" value="PAS-assoc_C"/>
</dbReference>
<feature type="domain" description="GGDEF" evidence="4">
    <location>
        <begin position="444"/>
        <end position="573"/>
    </location>
</feature>
<dbReference type="InterPro" id="IPR043128">
    <property type="entry name" value="Rev_trsase/Diguanyl_cyclase"/>
</dbReference>
<dbReference type="SUPFAM" id="SSF55785">
    <property type="entry name" value="PYP-like sensor domain (PAS domain)"/>
    <property type="match status" value="2"/>
</dbReference>
<dbReference type="InterPro" id="IPR035965">
    <property type="entry name" value="PAS-like_dom_sf"/>
</dbReference>
<dbReference type="Pfam" id="PF00990">
    <property type="entry name" value="GGDEF"/>
    <property type="match status" value="1"/>
</dbReference>
<dbReference type="InterPro" id="IPR000160">
    <property type="entry name" value="GGDEF_dom"/>
</dbReference>
<dbReference type="PANTHER" id="PTHR44757:SF2">
    <property type="entry name" value="BIOFILM ARCHITECTURE MAINTENANCE PROTEIN MBAA"/>
    <property type="match status" value="1"/>
</dbReference>
<evidence type="ECO:0000259" key="3">
    <source>
        <dbReference type="PROSITE" id="PS50883"/>
    </source>
</evidence>
<dbReference type="InterPro" id="IPR001610">
    <property type="entry name" value="PAC"/>
</dbReference>
<feature type="domain" description="PAC" evidence="2">
    <location>
        <begin position="363"/>
        <end position="417"/>
    </location>
</feature>
<dbReference type="InterPro" id="IPR052155">
    <property type="entry name" value="Biofilm_reg_signaling"/>
</dbReference>
<dbReference type="InterPro" id="IPR001633">
    <property type="entry name" value="EAL_dom"/>
</dbReference>
<dbReference type="EMBL" id="CP158298">
    <property type="protein sequence ID" value="XBV84208.1"/>
    <property type="molecule type" value="Genomic_DNA"/>
</dbReference>
<evidence type="ECO:0000259" key="2">
    <source>
        <dbReference type="PROSITE" id="PS50113"/>
    </source>
</evidence>
<dbReference type="NCBIfam" id="TIGR00254">
    <property type="entry name" value="GGDEF"/>
    <property type="match status" value="1"/>
</dbReference>
<keyword evidence="5" id="KW-0614">Plasmid</keyword>
<dbReference type="KEGG" id="dsc:ABOD76_03900"/>
<dbReference type="GO" id="GO:0006355">
    <property type="term" value="P:regulation of DNA-templated transcription"/>
    <property type="evidence" value="ECO:0007669"/>
    <property type="project" value="InterPro"/>
</dbReference>
<dbReference type="SMART" id="SM00052">
    <property type="entry name" value="EAL"/>
    <property type="match status" value="1"/>
</dbReference>
<feature type="domain" description="PAC" evidence="2">
    <location>
        <begin position="243"/>
        <end position="295"/>
    </location>
</feature>
<dbReference type="Gene3D" id="3.20.20.450">
    <property type="entry name" value="EAL domain"/>
    <property type="match status" value="1"/>
</dbReference>
<dbReference type="InterPro" id="IPR029787">
    <property type="entry name" value="Nucleotide_cyclase"/>
</dbReference>
<protein>
    <submittedName>
        <fullName evidence="5">EAL domain-containing protein</fullName>
    </submittedName>
</protein>
<dbReference type="Pfam" id="PF08448">
    <property type="entry name" value="PAS_4"/>
    <property type="match status" value="1"/>
</dbReference>
<dbReference type="Gene3D" id="3.30.450.40">
    <property type="match status" value="1"/>
</dbReference>
<dbReference type="SUPFAM" id="SSF141868">
    <property type="entry name" value="EAL domain-like"/>
    <property type="match status" value="1"/>
</dbReference>
<proteinExistence type="predicted"/>
<dbReference type="PANTHER" id="PTHR44757">
    <property type="entry name" value="DIGUANYLATE CYCLASE DGCP"/>
    <property type="match status" value="1"/>
</dbReference>
<dbReference type="InterPro" id="IPR013767">
    <property type="entry name" value="PAS_fold"/>
</dbReference>
<name>A0AAU7U7C7_9DEIO</name>
<evidence type="ECO:0000259" key="4">
    <source>
        <dbReference type="PROSITE" id="PS50887"/>
    </source>
</evidence>
<dbReference type="Pfam" id="PF01590">
    <property type="entry name" value="GAF"/>
    <property type="match status" value="1"/>
</dbReference>
<dbReference type="InterPro" id="IPR029016">
    <property type="entry name" value="GAF-like_dom_sf"/>
</dbReference>
<dbReference type="CDD" id="cd01949">
    <property type="entry name" value="GGDEF"/>
    <property type="match status" value="1"/>
</dbReference>
<reference evidence="5" key="1">
    <citation type="submission" date="2024-06" db="EMBL/GenBank/DDBJ databases">
        <title>Draft Genome Sequence of Deinococcus sonorensis Type Strain KR-87, a Biofilm Producing Representative of the Genus Deinococcus.</title>
        <authorList>
            <person name="Boren L.S."/>
            <person name="Grosso R.A."/>
            <person name="Hugenberg-Cox A.N."/>
            <person name="Hill J.T.E."/>
            <person name="Albert C.M."/>
            <person name="Tuohy J.M."/>
        </authorList>
    </citation>
    <scope>NUCLEOTIDE SEQUENCE</scope>
    <source>
        <strain evidence="5">KR-87</strain>
        <plasmid evidence="5">pDson03</plasmid>
    </source>
</reference>
<dbReference type="Gene3D" id="3.30.70.270">
    <property type="match status" value="1"/>
</dbReference>
<dbReference type="RefSeq" id="WP_350242245.1">
    <property type="nucleotide sequence ID" value="NZ_CP158298.1"/>
</dbReference>
<dbReference type="InterPro" id="IPR013656">
    <property type="entry name" value="PAS_4"/>
</dbReference>
<feature type="domain" description="PAS" evidence="1">
    <location>
        <begin position="292"/>
        <end position="346"/>
    </location>
</feature>
<dbReference type="Pfam" id="PF00989">
    <property type="entry name" value="PAS"/>
    <property type="match status" value="1"/>
</dbReference>